<evidence type="ECO:0000256" key="8">
    <source>
        <dbReference type="ARBA" id="ARBA00023192"/>
    </source>
</evidence>
<evidence type="ECO:0000256" key="10">
    <source>
        <dbReference type="PIRSR" id="PIRSR605856-50"/>
    </source>
</evidence>
<feature type="modified residue" description="N6-(pyridoxal phosphate)lysine" evidence="11">
    <location>
        <position position="44"/>
    </location>
</feature>
<organism evidence="14 15">
    <name type="scientific">Dissulfurispira thermophila</name>
    <dbReference type="NCBI Taxonomy" id="2715679"/>
    <lineage>
        <taxon>Bacteria</taxon>
        <taxon>Pseudomonadati</taxon>
        <taxon>Nitrospirota</taxon>
        <taxon>Thermodesulfovibrionia</taxon>
        <taxon>Thermodesulfovibrionales</taxon>
        <taxon>Dissulfurispiraceae</taxon>
        <taxon>Dissulfurispira</taxon>
    </lineage>
</organism>
<proteinExistence type="inferred from homology"/>
<dbReference type="PANTHER" id="PTHR10314">
    <property type="entry name" value="CYSTATHIONINE BETA-SYNTHASE"/>
    <property type="match status" value="1"/>
</dbReference>
<evidence type="ECO:0000313" key="14">
    <source>
        <dbReference type="EMBL" id="BCB96988.1"/>
    </source>
</evidence>
<comment type="cofactor">
    <cofactor evidence="1 10 12">
        <name>pyridoxal 5'-phosphate</name>
        <dbReference type="ChEBI" id="CHEBI:597326"/>
    </cofactor>
</comment>
<comment type="pathway">
    <text evidence="2">Amino-acid biosynthesis; L-cysteine biosynthesis; L-cysteine from L-serine: step 2/2.</text>
</comment>
<dbReference type="NCBIfam" id="TIGR01139">
    <property type="entry name" value="cysK"/>
    <property type="match status" value="1"/>
</dbReference>
<dbReference type="KEGG" id="dtp:JZK55_19100"/>
<feature type="binding site" evidence="10">
    <location>
        <position position="266"/>
    </location>
    <ligand>
        <name>pyridoxal 5'-phosphate</name>
        <dbReference type="ChEBI" id="CHEBI:597326"/>
    </ligand>
</feature>
<reference evidence="14 15" key="1">
    <citation type="submission" date="2020-03" db="EMBL/GenBank/DDBJ databases">
        <title>Complete genome sequences of two sulfur-disproportionating bacterial strains T55J and Mzg5.</title>
        <authorList>
            <person name="Umezawa K."/>
            <person name="Kojima H."/>
            <person name="Kato Y."/>
            <person name="Fukui M."/>
        </authorList>
    </citation>
    <scope>NUCLEOTIDE SEQUENCE [LARGE SCALE GENOMIC DNA]</scope>
    <source>
        <strain evidence="14 15">T55J</strain>
    </source>
</reference>
<evidence type="ECO:0000256" key="7">
    <source>
        <dbReference type="ARBA" id="ARBA00022898"/>
    </source>
</evidence>
<evidence type="ECO:0000256" key="11">
    <source>
        <dbReference type="PIRSR" id="PIRSR605856-51"/>
    </source>
</evidence>
<evidence type="ECO:0000313" key="15">
    <source>
        <dbReference type="Proteomes" id="UP000516360"/>
    </source>
</evidence>
<protein>
    <recommendedName>
        <fullName evidence="4 12">Cysteine synthase</fullName>
        <ecNumber evidence="4 12">2.5.1.47</ecNumber>
    </recommendedName>
</protein>
<dbReference type="InterPro" id="IPR001926">
    <property type="entry name" value="TrpB-like_PALP"/>
</dbReference>
<dbReference type="NCBIfam" id="TIGR01136">
    <property type="entry name" value="cysKM"/>
    <property type="match status" value="1"/>
</dbReference>
<evidence type="ECO:0000256" key="3">
    <source>
        <dbReference type="ARBA" id="ARBA00007103"/>
    </source>
</evidence>
<dbReference type="EMBL" id="AP022873">
    <property type="protein sequence ID" value="BCB96988.1"/>
    <property type="molecule type" value="Genomic_DNA"/>
</dbReference>
<evidence type="ECO:0000256" key="4">
    <source>
        <dbReference type="ARBA" id="ARBA00012681"/>
    </source>
</evidence>
<dbReference type="SUPFAM" id="SSF53686">
    <property type="entry name" value="Tryptophan synthase beta subunit-like PLP-dependent enzymes"/>
    <property type="match status" value="1"/>
</dbReference>
<dbReference type="InterPro" id="IPR050214">
    <property type="entry name" value="Cys_Synth/Cystath_Beta-Synth"/>
</dbReference>
<dbReference type="InterPro" id="IPR036052">
    <property type="entry name" value="TrpB-like_PALP_sf"/>
</dbReference>
<dbReference type="CDD" id="cd01561">
    <property type="entry name" value="CBS_like"/>
    <property type="match status" value="1"/>
</dbReference>
<evidence type="ECO:0000256" key="5">
    <source>
        <dbReference type="ARBA" id="ARBA00022605"/>
    </source>
</evidence>
<keyword evidence="6 12" id="KW-0808">Transferase</keyword>
<name>A0A7G1H2S8_9BACT</name>
<evidence type="ECO:0000256" key="6">
    <source>
        <dbReference type="ARBA" id="ARBA00022679"/>
    </source>
</evidence>
<dbReference type="PROSITE" id="PS00901">
    <property type="entry name" value="CYS_SYNTHASE"/>
    <property type="match status" value="1"/>
</dbReference>
<feature type="binding site" evidence="10">
    <location>
        <position position="74"/>
    </location>
    <ligand>
        <name>pyridoxal 5'-phosphate</name>
        <dbReference type="ChEBI" id="CHEBI:597326"/>
    </ligand>
</feature>
<comment type="similarity">
    <text evidence="3 12">Belongs to the cysteine synthase/cystathionine beta-synthase family.</text>
</comment>
<dbReference type="GO" id="GO:0006535">
    <property type="term" value="P:cysteine biosynthetic process from serine"/>
    <property type="evidence" value="ECO:0007669"/>
    <property type="project" value="UniProtKB-UniRule"/>
</dbReference>
<dbReference type="Pfam" id="PF00291">
    <property type="entry name" value="PALP"/>
    <property type="match status" value="1"/>
</dbReference>
<dbReference type="AlphaFoldDB" id="A0A7G1H2S8"/>
<keyword evidence="8 12" id="KW-0198">Cysteine biosynthesis</keyword>
<dbReference type="FunFam" id="3.40.50.1100:FF:000006">
    <property type="entry name" value="Cysteine synthase"/>
    <property type="match status" value="1"/>
</dbReference>
<keyword evidence="5 12" id="KW-0028">Amino-acid biosynthesis</keyword>
<keyword evidence="7 10" id="KW-0663">Pyridoxal phosphate</keyword>
<evidence type="ECO:0000256" key="9">
    <source>
        <dbReference type="ARBA" id="ARBA00047931"/>
    </source>
</evidence>
<dbReference type="GO" id="GO:0004124">
    <property type="term" value="F:cysteine synthase activity"/>
    <property type="evidence" value="ECO:0007669"/>
    <property type="project" value="UniProtKB-UniRule"/>
</dbReference>
<dbReference type="InterPro" id="IPR005856">
    <property type="entry name" value="Cys_synth"/>
</dbReference>
<dbReference type="InterPro" id="IPR001216">
    <property type="entry name" value="P-phosphate_BS"/>
</dbReference>
<evidence type="ECO:0000259" key="13">
    <source>
        <dbReference type="Pfam" id="PF00291"/>
    </source>
</evidence>
<dbReference type="Proteomes" id="UP000516360">
    <property type="component" value="Chromosome"/>
</dbReference>
<feature type="binding site" evidence="10">
    <location>
        <begin position="178"/>
        <end position="182"/>
    </location>
    <ligand>
        <name>pyridoxal 5'-phosphate</name>
        <dbReference type="ChEBI" id="CHEBI:597326"/>
    </ligand>
</feature>
<feature type="domain" description="Tryptophan synthase beta chain-like PALP" evidence="13">
    <location>
        <begin position="8"/>
        <end position="293"/>
    </location>
</feature>
<gene>
    <name evidence="14" type="ORF">JZK55_19100</name>
</gene>
<evidence type="ECO:0000256" key="2">
    <source>
        <dbReference type="ARBA" id="ARBA00004962"/>
    </source>
</evidence>
<dbReference type="EC" id="2.5.1.47" evidence="4 12"/>
<evidence type="ECO:0000256" key="1">
    <source>
        <dbReference type="ARBA" id="ARBA00001933"/>
    </source>
</evidence>
<evidence type="ECO:0000256" key="12">
    <source>
        <dbReference type="RuleBase" id="RU003985"/>
    </source>
</evidence>
<accession>A0A7G1H2S8</accession>
<keyword evidence="15" id="KW-1185">Reference proteome</keyword>
<comment type="catalytic activity">
    <reaction evidence="9 12">
        <text>O-acetyl-L-serine + hydrogen sulfide = L-cysteine + acetate</text>
        <dbReference type="Rhea" id="RHEA:14829"/>
        <dbReference type="ChEBI" id="CHEBI:29919"/>
        <dbReference type="ChEBI" id="CHEBI:30089"/>
        <dbReference type="ChEBI" id="CHEBI:35235"/>
        <dbReference type="ChEBI" id="CHEBI:58340"/>
        <dbReference type="EC" id="2.5.1.47"/>
    </reaction>
</comment>
<dbReference type="Gene3D" id="3.40.50.1100">
    <property type="match status" value="2"/>
</dbReference>
<dbReference type="InterPro" id="IPR005859">
    <property type="entry name" value="CysK"/>
</dbReference>
<sequence>MKLHESILGLIGNTPLVRIRKMASDNSAEIWAKLEGFNPGGSVKDRIALSMIETAEKEGRLRKGSTIIEPTSGNTGIGLAMVSAVKGYKLILTMPETMSMERRQLLQAFGAELVLTPGEKGMMGAVEKAEEIYRNNPDFFMPQQFENKANPEIHRQTTAVEIINAIGCVPDAFVAGVGTGGTITGTGEALREKNPDIWITAVEPAGSPVLSGGNPGKHKIAGIGAGFYPGVLNVKIYNEVIQVTDEDAANTTKQLALKEGILAGISSGAAMWAAMKVAERLGKNRKLVVIFPDRGDRYLSTGLFLPEGI</sequence>
<dbReference type="RefSeq" id="WP_203472144.1">
    <property type="nucleotide sequence ID" value="NZ_AP022873.1"/>
</dbReference>